<reference evidence="4 5" key="1">
    <citation type="submission" date="2021-10" db="EMBL/GenBank/DDBJ databases">
        <title>Draft genome of Aestuariibacter halophilus JC2043.</title>
        <authorList>
            <person name="Emsley S.A."/>
            <person name="Pfannmuller K.M."/>
            <person name="Ushijima B."/>
            <person name="Saw J.H."/>
            <person name="Videau P."/>
        </authorList>
    </citation>
    <scope>NUCLEOTIDE SEQUENCE [LARGE SCALE GENOMIC DNA]</scope>
    <source>
        <strain evidence="4 5">JC2043</strain>
    </source>
</reference>
<dbReference type="Gene3D" id="3.30.160.60">
    <property type="entry name" value="Classic Zinc Finger"/>
    <property type="match status" value="1"/>
</dbReference>
<sequence length="385" mass="44762">MAPRKKKVDNQDMPTGLSPVKKRGVTRFRYRYPTGKDFWFPPGTNRMDAVEAARLFNAEYRNPSLKALEQSDKYNRPLSYWLPKVIKRVQREESLSKRVFDAFISNCDKLLEQQGNTYSKAITLETVNDFLDEFAAGASAEAYNRKISFLRKVFSYLVDMSAMEKNWADDKKPRKLEAKKRRRLKLEDFQRIHSVAPDFLKIAMELAIQTTHATLEVSRLKYRDCRYLKQPEIIDGVLVYGYMRIHRQKVQTKESSRVEIPITQALKNIIEQSRSDKVLSPYIVHRIGRYPNQIGEGCDHPTQVSSKYISKAFSKVRDELGVRENLKKEERPTFHEIRALSIHLFTKAGMDPQSRAAHADAKSTKVYQENHVEWVRVPAGELKVF</sequence>
<keyword evidence="1" id="KW-0238">DNA-binding</keyword>
<protein>
    <submittedName>
        <fullName evidence="4">Integrase</fullName>
    </submittedName>
</protein>
<evidence type="ECO:0000313" key="5">
    <source>
        <dbReference type="Proteomes" id="UP001520878"/>
    </source>
</evidence>
<keyword evidence="2" id="KW-0233">DNA recombination</keyword>
<evidence type="ECO:0000256" key="3">
    <source>
        <dbReference type="SAM" id="MobiDB-lite"/>
    </source>
</evidence>
<name>A0ABS8G790_9ALTE</name>
<feature type="region of interest" description="Disordered" evidence="3">
    <location>
        <begin position="1"/>
        <end position="20"/>
    </location>
</feature>
<dbReference type="Gene3D" id="1.10.443.10">
    <property type="entry name" value="Intergrase catalytic core"/>
    <property type="match status" value="1"/>
</dbReference>
<dbReference type="InterPro" id="IPR011010">
    <property type="entry name" value="DNA_brk_join_enz"/>
</dbReference>
<proteinExistence type="predicted"/>
<dbReference type="Gene3D" id="1.10.150.130">
    <property type="match status" value="1"/>
</dbReference>
<evidence type="ECO:0000256" key="1">
    <source>
        <dbReference type="ARBA" id="ARBA00023125"/>
    </source>
</evidence>
<dbReference type="SUPFAM" id="SSF56349">
    <property type="entry name" value="DNA breaking-rejoining enzymes"/>
    <property type="match status" value="1"/>
</dbReference>
<dbReference type="Proteomes" id="UP001520878">
    <property type="component" value="Unassembled WGS sequence"/>
</dbReference>
<dbReference type="InterPro" id="IPR010998">
    <property type="entry name" value="Integrase_recombinase_N"/>
</dbReference>
<accession>A0ABS8G790</accession>
<gene>
    <name evidence="4" type="ORF">LJ739_07005</name>
</gene>
<dbReference type="InterPro" id="IPR013762">
    <property type="entry name" value="Integrase-like_cat_sf"/>
</dbReference>
<dbReference type="EMBL" id="JAJEWP010000001">
    <property type="protein sequence ID" value="MCC2615986.1"/>
    <property type="molecule type" value="Genomic_DNA"/>
</dbReference>
<comment type="caution">
    <text evidence="4">The sequence shown here is derived from an EMBL/GenBank/DDBJ whole genome shotgun (WGS) entry which is preliminary data.</text>
</comment>
<organism evidence="4 5">
    <name type="scientific">Fluctibacter halophilus</name>
    <dbReference type="NCBI Taxonomy" id="226011"/>
    <lineage>
        <taxon>Bacteria</taxon>
        <taxon>Pseudomonadati</taxon>
        <taxon>Pseudomonadota</taxon>
        <taxon>Gammaproteobacteria</taxon>
        <taxon>Alteromonadales</taxon>
        <taxon>Alteromonadaceae</taxon>
        <taxon>Fluctibacter</taxon>
    </lineage>
</organism>
<evidence type="ECO:0000256" key="2">
    <source>
        <dbReference type="ARBA" id="ARBA00023172"/>
    </source>
</evidence>
<evidence type="ECO:0000313" key="4">
    <source>
        <dbReference type="EMBL" id="MCC2615986.1"/>
    </source>
</evidence>
<keyword evidence="5" id="KW-1185">Reference proteome</keyword>
<dbReference type="RefSeq" id="WP_229158491.1">
    <property type="nucleotide sequence ID" value="NZ_JAJEWP010000001.1"/>
</dbReference>